<dbReference type="PANTHER" id="PTHR43547:SF2">
    <property type="entry name" value="HYBRID SIGNAL TRANSDUCTION HISTIDINE KINASE C"/>
    <property type="match status" value="1"/>
</dbReference>
<dbReference type="SUPFAM" id="SSF55781">
    <property type="entry name" value="GAF domain-like"/>
    <property type="match status" value="1"/>
</dbReference>
<dbReference type="InterPro" id="IPR011006">
    <property type="entry name" value="CheY-like_superfamily"/>
</dbReference>
<dbReference type="Gene3D" id="3.30.565.10">
    <property type="entry name" value="Histidine kinase-like ATPase, C-terminal domain"/>
    <property type="match status" value="1"/>
</dbReference>
<dbReference type="Gene3D" id="1.10.287.130">
    <property type="match status" value="1"/>
</dbReference>
<reference evidence="12 13" key="1">
    <citation type="submission" date="2017-06" db="EMBL/GenBank/DDBJ databases">
        <title>Sequencing and comparative analysis of myxobacterial genomes.</title>
        <authorList>
            <person name="Rupp O."/>
            <person name="Goesmann A."/>
            <person name="Sogaard-Andersen L."/>
        </authorList>
    </citation>
    <scope>NUCLEOTIDE SEQUENCE [LARGE SCALE GENOMIC DNA]</scope>
    <source>
        <strain evidence="12 13">DSM 52655</strain>
    </source>
</reference>
<evidence type="ECO:0000256" key="1">
    <source>
        <dbReference type="ARBA" id="ARBA00000085"/>
    </source>
</evidence>
<feature type="modified residue" description="4-aspartylphosphate" evidence="6">
    <location>
        <position position="72"/>
    </location>
</feature>
<dbReference type="FunFam" id="3.30.565.10:FF:000010">
    <property type="entry name" value="Sensor histidine kinase RcsC"/>
    <property type="match status" value="1"/>
</dbReference>
<evidence type="ECO:0000259" key="9">
    <source>
        <dbReference type="PROSITE" id="PS50110"/>
    </source>
</evidence>
<dbReference type="GO" id="GO:0000155">
    <property type="term" value="F:phosphorelay sensor kinase activity"/>
    <property type="evidence" value="ECO:0007669"/>
    <property type="project" value="InterPro"/>
</dbReference>
<keyword evidence="5 12" id="KW-0418">Kinase</keyword>
<dbReference type="Pfam" id="PF01590">
    <property type="entry name" value="GAF"/>
    <property type="match status" value="1"/>
</dbReference>
<evidence type="ECO:0000256" key="5">
    <source>
        <dbReference type="ARBA" id="ARBA00022777"/>
    </source>
</evidence>
<dbReference type="InterPro" id="IPR005467">
    <property type="entry name" value="His_kinase_dom"/>
</dbReference>
<dbReference type="InterPro" id="IPR013655">
    <property type="entry name" value="PAS_fold_3"/>
</dbReference>
<dbReference type="CDD" id="cd00082">
    <property type="entry name" value="HisKA"/>
    <property type="match status" value="1"/>
</dbReference>
<evidence type="ECO:0000256" key="7">
    <source>
        <dbReference type="SAM" id="MobiDB-lite"/>
    </source>
</evidence>
<feature type="domain" description="PAS" evidence="10">
    <location>
        <begin position="155"/>
        <end position="227"/>
    </location>
</feature>
<evidence type="ECO:0000256" key="4">
    <source>
        <dbReference type="ARBA" id="ARBA00022679"/>
    </source>
</evidence>
<dbReference type="PROSITE" id="PS50109">
    <property type="entry name" value="HIS_KIN"/>
    <property type="match status" value="1"/>
</dbReference>
<dbReference type="InterPro" id="IPR003661">
    <property type="entry name" value="HisK_dim/P_dom"/>
</dbReference>
<feature type="region of interest" description="Disordered" evidence="7">
    <location>
        <begin position="686"/>
        <end position="709"/>
    </location>
</feature>
<dbReference type="SUPFAM" id="SSF52172">
    <property type="entry name" value="CheY-like"/>
    <property type="match status" value="2"/>
</dbReference>
<dbReference type="CDD" id="cd00130">
    <property type="entry name" value="PAS"/>
    <property type="match status" value="1"/>
</dbReference>
<protein>
    <recommendedName>
        <fullName evidence="2">histidine kinase</fullName>
        <ecNumber evidence="2">2.7.13.3</ecNumber>
    </recommendedName>
</protein>
<feature type="modified residue" description="4-aspartylphosphate" evidence="6">
    <location>
        <position position="774"/>
    </location>
</feature>
<dbReference type="Proteomes" id="UP000217257">
    <property type="component" value="Chromosome"/>
</dbReference>
<dbReference type="InterPro" id="IPR003018">
    <property type="entry name" value="GAF"/>
</dbReference>
<dbReference type="SUPFAM" id="SSF55874">
    <property type="entry name" value="ATPase domain of HSP90 chaperone/DNA topoisomerase II/histidine kinase"/>
    <property type="match status" value="1"/>
</dbReference>
<dbReference type="Pfam" id="PF08447">
    <property type="entry name" value="PAS_3"/>
    <property type="match status" value="1"/>
</dbReference>
<dbReference type="InterPro" id="IPR000014">
    <property type="entry name" value="PAS"/>
</dbReference>
<dbReference type="Pfam" id="PF02518">
    <property type="entry name" value="HATPase_c"/>
    <property type="match status" value="1"/>
</dbReference>
<feature type="domain" description="PAC" evidence="11">
    <location>
        <begin position="231"/>
        <end position="283"/>
    </location>
</feature>
<dbReference type="Pfam" id="PF00072">
    <property type="entry name" value="Response_reg"/>
    <property type="match status" value="2"/>
</dbReference>
<evidence type="ECO:0000256" key="3">
    <source>
        <dbReference type="ARBA" id="ARBA00022553"/>
    </source>
</evidence>
<keyword evidence="4" id="KW-0808">Transferase</keyword>
<dbReference type="Gene3D" id="3.30.450.20">
    <property type="entry name" value="PAS domain"/>
    <property type="match status" value="1"/>
</dbReference>
<dbReference type="RefSeq" id="WP_095983974.1">
    <property type="nucleotide sequence ID" value="NZ_CP022098.1"/>
</dbReference>
<dbReference type="InterPro" id="IPR029016">
    <property type="entry name" value="GAF-like_dom_sf"/>
</dbReference>
<dbReference type="InterPro" id="IPR001789">
    <property type="entry name" value="Sig_transdc_resp-reg_receiver"/>
</dbReference>
<dbReference type="InterPro" id="IPR001610">
    <property type="entry name" value="PAC"/>
</dbReference>
<evidence type="ECO:0000259" key="11">
    <source>
        <dbReference type="PROSITE" id="PS50113"/>
    </source>
</evidence>
<evidence type="ECO:0000313" key="12">
    <source>
        <dbReference type="EMBL" id="ATB35327.1"/>
    </source>
</evidence>
<dbReference type="SMART" id="SM00387">
    <property type="entry name" value="HATPase_c"/>
    <property type="match status" value="1"/>
</dbReference>
<dbReference type="EMBL" id="CP022098">
    <property type="protein sequence ID" value="ATB35327.1"/>
    <property type="molecule type" value="Genomic_DNA"/>
</dbReference>
<dbReference type="CDD" id="cd16922">
    <property type="entry name" value="HATPase_EvgS-ArcB-TorS-like"/>
    <property type="match status" value="1"/>
</dbReference>
<sequence>MRIPDPLASEVAPSSTGRPLSVLMLEDSALDAELIHARLQDGGLTAHVVRVDTQEAFTAALGRERFDVILCDYSVPGFGGTAALATARQACPDTPFLFVSGALGEDRAIELLKSGATDYVLKDRLERLVPSVERALREAQGAAERERAEVALRQSEERYRLATLATSDAVWDWDLLTHVVQWNDAVETLFGYSREEIRQDASWWERAIHPEDRERVKRGIQTAVSTGARRWQEQFRFRRKDGRYTHVVDRGHVSHDASGRPVRMVGVMQDVSAQKEVEAVLSRQARLSQLMADVGLALTRGSHRRDMLGRCVEAMVRHLDAAFARVWLLEEAVALLVPEASAGTSAPPEELFGQVPLGSPLLVGRLARTRTPAVPTPPGADAREAELEWVAREGLGGLVGHPLRVGDKTLGVVVVVARAPFTQGCLDTLQHAADSIALGLERLRAEEDVARLLEGEKAARTAAEEASRLKDEFLATVSHELRTPLTAMLGWVRLLRMGGLSEDKRERALETVERNARAQAQLIEDLLDVSRIMVGKLKLDVVPVELSSVVAQALEVVRPAADAKNIQVRLVLDASCRVMGDAQRLQQVAWNLLANAVKFTPQSGQVRVEMARRGALVHLTVTDTGEGISPDFLPHVFERFRQADGSTTRRFGGLGLGLSIVRHLVEMHGGTVAVASEGVGRGATFTVDLPEASSSRRANTPLPGDPRRAGALASDACPPELIGLHVLVVEEDADTRELLRTWLESCQARVSVAASAREALEALARLSPDVLLSDLGGPEGEGEALIRWVRSLPVEAGGGIPAAALTAFARTEERTRVLRAGFNSHVPKPVDPLELFAVLASLSGRGARGGAR</sequence>
<dbReference type="InterPro" id="IPR035965">
    <property type="entry name" value="PAS-like_dom_sf"/>
</dbReference>
<dbReference type="InterPro" id="IPR036890">
    <property type="entry name" value="HATPase_C_sf"/>
</dbReference>
<proteinExistence type="predicted"/>
<dbReference type="SUPFAM" id="SSF55785">
    <property type="entry name" value="PYP-like sensor domain (PAS domain)"/>
    <property type="match status" value="1"/>
</dbReference>
<dbReference type="Pfam" id="PF00512">
    <property type="entry name" value="HisKA"/>
    <property type="match status" value="1"/>
</dbReference>
<evidence type="ECO:0000313" key="13">
    <source>
        <dbReference type="Proteomes" id="UP000217257"/>
    </source>
</evidence>
<keyword evidence="3 6" id="KW-0597">Phosphoprotein</keyword>
<feature type="domain" description="Response regulatory" evidence="9">
    <location>
        <begin position="725"/>
        <end position="843"/>
    </location>
</feature>
<name>A0A250IVU2_9BACT</name>
<gene>
    <name evidence="12" type="ORF">CYFUS_000739</name>
</gene>
<dbReference type="KEGG" id="cfus:CYFUS_000739"/>
<dbReference type="SMART" id="SM00388">
    <property type="entry name" value="HisKA"/>
    <property type="match status" value="1"/>
</dbReference>
<evidence type="ECO:0000259" key="10">
    <source>
        <dbReference type="PROSITE" id="PS50112"/>
    </source>
</evidence>
<dbReference type="SMART" id="SM00091">
    <property type="entry name" value="PAS"/>
    <property type="match status" value="1"/>
</dbReference>
<dbReference type="InterPro" id="IPR000700">
    <property type="entry name" value="PAS-assoc_C"/>
</dbReference>
<dbReference type="PROSITE" id="PS50112">
    <property type="entry name" value="PAS"/>
    <property type="match status" value="1"/>
</dbReference>
<dbReference type="InterPro" id="IPR036097">
    <property type="entry name" value="HisK_dim/P_sf"/>
</dbReference>
<dbReference type="PANTHER" id="PTHR43547">
    <property type="entry name" value="TWO-COMPONENT HISTIDINE KINASE"/>
    <property type="match status" value="1"/>
</dbReference>
<dbReference type="PROSITE" id="PS50110">
    <property type="entry name" value="RESPONSE_REGULATORY"/>
    <property type="match status" value="2"/>
</dbReference>
<dbReference type="SUPFAM" id="SSF47384">
    <property type="entry name" value="Homodimeric domain of signal transducing histidine kinase"/>
    <property type="match status" value="1"/>
</dbReference>
<accession>A0A250IVU2</accession>
<dbReference type="PRINTS" id="PR00344">
    <property type="entry name" value="BCTRLSENSOR"/>
</dbReference>
<dbReference type="SMART" id="SM00086">
    <property type="entry name" value="PAC"/>
    <property type="match status" value="1"/>
</dbReference>
<dbReference type="PROSITE" id="PS50113">
    <property type="entry name" value="PAC"/>
    <property type="match status" value="1"/>
</dbReference>
<dbReference type="EC" id="2.7.13.3" evidence="2"/>
<dbReference type="CDD" id="cd00156">
    <property type="entry name" value="REC"/>
    <property type="match status" value="1"/>
</dbReference>
<dbReference type="Gene3D" id="3.40.50.2300">
    <property type="match status" value="2"/>
</dbReference>
<dbReference type="SMART" id="SM00065">
    <property type="entry name" value="GAF"/>
    <property type="match status" value="1"/>
</dbReference>
<evidence type="ECO:0000256" key="2">
    <source>
        <dbReference type="ARBA" id="ARBA00012438"/>
    </source>
</evidence>
<dbReference type="InterPro" id="IPR004358">
    <property type="entry name" value="Sig_transdc_His_kin-like_C"/>
</dbReference>
<dbReference type="AlphaFoldDB" id="A0A250IVU2"/>
<dbReference type="NCBIfam" id="TIGR00229">
    <property type="entry name" value="sensory_box"/>
    <property type="match status" value="1"/>
</dbReference>
<dbReference type="CDD" id="cd17580">
    <property type="entry name" value="REC_2_DhkD-like"/>
    <property type="match status" value="1"/>
</dbReference>
<feature type="domain" description="Response regulatory" evidence="9">
    <location>
        <begin position="21"/>
        <end position="137"/>
    </location>
</feature>
<dbReference type="Gene3D" id="3.30.450.40">
    <property type="match status" value="1"/>
</dbReference>
<feature type="domain" description="Histidine kinase" evidence="8">
    <location>
        <begin position="476"/>
        <end position="693"/>
    </location>
</feature>
<comment type="catalytic activity">
    <reaction evidence="1">
        <text>ATP + protein L-histidine = ADP + protein N-phospho-L-histidine.</text>
        <dbReference type="EC" id="2.7.13.3"/>
    </reaction>
</comment>
<dbReference type="InterPro" id="IPR003594">
    <property type="entry name" value="HATPase_dom"/>
</dbReference>
<dbReference type="SMART" id="SM00448">
    <property type="entry name" value="REC"/>
    <property type="match status" value="2"/>
</dbReference>
<evidence type="ECO:0000256" key="6">
    <source>
        <dbReference type="PROSITE-ProRule" id="PRU00169"/>
    </source>
</evidence>
<evidence type="ECO:0000259" key="8">
    <source>
        <dbReference type="PROSITE" id="PS50109"/>
    </source>
</evidence>
<organism evidence="12 13">
    <name type="scientific">Cystobacter fuscus</name>
    <dbReference type="NCBI Taxonomy" id="43"/>
    <lineage>
        <taxon>Bacteria</taxon>
        <taxon>Pseudomonadati</taxon>
        <taxon>Myxococcota</taxon>
        <taxon>Myxococcia</taxon>
        <taxon>Myxococcales</taxon>
        <taxon>Cystobacterineae</taxon>
        <taxon>Archangiaceae</taxon>
        <taxon>Cystobacter</taxon>
    </lineage>
</organism>